<gene>
    <name evidence="9" type="ORF">GCK32_009183</name>
</gene>
<comment type="caution">
    <text evidence="9">The sequence shown here is derived from an EMBL/GenBank/DDBJ whole genome shotgun (WGS) entry which is preliminary data.</text>
</comment>
<dbReference type="GO" id="GO:0030154">
    <property type="term" value="P:cell differentiation"/>
    <property type="evidence" value="ECO:0007669"/>
    <property type="project" value="TreeGrafter"/>
</dbReference>
<organism evidence="9 10">
    <name type="scientific">Trichostrongylus colubriformis</name>
    <name type="common">Black scour worm</name>
    <dbReference type="NCBI Taxonomy" id="6319"/>
    <lineage>
        <taxon>Eukaryota</taxon>
        <taxon>Metazoa</taxon>
        <taxon>Ecdysozoa</taxon>
        <taxon>Nematoda</taxon>
        <taxon>Chromadorea</taxon>
        <taxon>Rhabditida</taxon>
        <taxon>Rhabditina</taxon>
        <taxon>Rhabditomorpha</taxon>
        <taxon>Strongyloidea</taxon>
        <taxon>Trichostrongylidae</taxon>
        <taxon>Trichostrongylus</taxon>
    </lineage>
</organism>
<keyword evidence="4" id="KW-0547">Nucleotide-binding</keyword>
<evidence type="ECO:0000256" key="5">
    <source>
        <dbReference type="ARBA" id="ARBA00022777"/>
    </source>
</evidence>
<dbReference type="GO" id="GO:0005829">
    <property type="term" value="C:cytosol"/>
    <property type="evidence" value="ECO:0007669"/>
    <property type="project" value="TreeGrafter"/>
</dbReference>
<dbReference type="PANTHER" id="PTHR24057">
    <property type="entry name" value="GLYCOGEN SYNTHASE KINASE-3 ALPHA"/>
    <property type="match status" value="1"/>
</dbReference>
<dbReference type="Gene3D" id="1.10.510.10">
    <property type="entry name" value="Transferase(Phosphotransferase) domain 1"/>
    <property type="match status" value="1"/>
</dbReference>
<comment type="similarity">
    <text evidence="1">Belongs to the protein kinase superfamily. CMGC Ser/Thr protein kinase family. GSK-3 subfamily.</text>
</comment>
<dbReference type="Proteomes" id="UP001331761">
    <property type="component" value="Unassembled WGS sequence"/>
</dbReference>
<dbReference type="GO" id="GO:0030424">
    <property type="term" value="C:axon"/>
    <property type="evidence" value="ECO:0007669"/>
    <property type="project" value="TreeGrafter"/>
</dbReference>
<proteinExistence type="inferred from homology"/>
<keyword evidence="5 9" id="KW-0418">Kinase</keyword>
<dbReference type="GO" id="GO:0005634">
    <property type="term" value="C:nucleus"/>
    <property type="evidence" value="ECO:0007669"/>
    <property type="project" value="TreeGrafter"/>
</dbReference>
<accession>A0AAN8FX13</accession>
<dbReference type="SMART" id="SM00220">
    <property type="entry name" value="S_TKc"/>
    <property type="match status" value="1"/>
</dbReference>
<sequence length="415" mass="47085">MSLEIVEQPAKEMPEMKTVILRMTNLRLHASGVFSNVYRGTLLEPKPQREIAIKKTWPEKKDRDRNFEMIFLTGISRKKHKNIVQMIFAFSNRVGKDKICESFVIEFLPDTLASIIKREKLDDTDIKIYTWQLFNGLRYLSMHQIVHRDIKPLNVLIDHPMALLKIGDFGSSKIVKNLTKSTAYQVTRFYRPPELLLGSEYYNWTVDLWSAGCVVGEMLRGNVLFPGRHGRHQLKLIFLCLGSPTDEDVRLMKVPTRIITNGRVVVGTGLGALCPNANQALLELLAQVLVYRPNDRLYGRQLLMHPAFASILKRGAKRSNGQLISTVITPEDIKDVEDDTGSKRIEIAVTREMKRKLDFTCDDILRKPSRTKQKAVVIPEKKSTSTSQGTELASQGTMPSSDTMPAKAPRKSPPK</sequence>
<dbReference type="Gene3D" id="3.30.200.20">
    <property type="entry name" value="Phosphorylase Kinase, domain 1"/>
    <property type="match status" value="1"/>
</dbReference>
<evidence type="ECO:0000259" key="8">
    <source>
        <dbReference type="PROSITE" id="PS50011"/>
    </source>
</evidence>
<keyword evidence="2" id="KW-0723">Serine/threonine-protein kinase</keyword>
<protein>
    <submittedName>
        <fullName evidence="9">CMGC/GSK protein kinase</fullName>
    </submittedName>
</protein>
<feature type="compositionally biased region" description="Polar residues" evidence="7">
    <location>
        <begin position="384"/>
        <end position="403"/>
    </location>
</feature>
<dbReference type="AlphaFoldDB" id="A0AAN8FX13"/>
<keyword evidence="3" id="KW-0808">Transferase</keyword>
<evidence type="ECO:0000256" key="3">
    <source>
        <dbReference type="ARBA" id="ARBA00022679"/>
    </source>
</evidence>
<dbReference type="GO" id="GO:0005524">
    <property type="term" value="F:ATP binding"/>
    <property type="evidence" value="ECO:0007669"/>
    <property type="project" value="UniProtKB-KW"/>
</dbReference>
<evidence type="ECO:0000256" key="2">
    <source>
        <dbReference type="ARBA" id="ARBA00022527"/>
    </source>
</evidence>
<dbReference type="InterPro" id="IPR011009">
    <property type="entry name" value="Kinase-like_dom_sf"/>
</dbReference>
<dbReference type="PANTHER" id="PTHR24057:SF18">
    <property type="entry name" value="SERINE_THREONINE-PROTEIN KINASE R03D7.5-RELATED"/>
    <property type="match status" value="1"/>
</dbReference>
<dbReference type="GO" id="GO:0007165">
    <property type="term" value="P:signal transduction"/>
    <property type="evidence" value="ECO:0007669"/>
    <property type="project" value="TreeGrafter"/>
</dbReference>
<keyword evidence="10" id="KW-1185">Reference proteome</keyword>
<dbReference type="PROSITE" id="PS50011">
    <property type="entry name" value="PROTEIN_KINASE_DOM"/>
    <property type="match status" value="1"/>
</dbReference>
<dbReference type="Pfam" id="PF00069">
    <property type="entry name" value="Pkinase"/>
    <property type="match status" value="1"/>
</dbReference>
<name>A0AAN8FX13_TRICO</name>
<dbReference type="GO" id="GO:0032436">
    <property type="term" value="P:positive regulation of proteasomal ubiquitin-dependent protein catabolic process"/>
    <property type="evidence" value="ECO:0007669"/>
    <property type="project" value="TreeGrafter"/>
</dbReference>
<dbReference type="InterPro" id="IPR050591">
    <property type="entry name" value="GSK-3"/>
</dbReference>
<evidence type="ECO:0000256" key="1">
    <source>
        <dbReference type="ARBA" id="ARBA00005527"/>
    </source>
</evidence>
<feature type="domain" description="Protein kinase" evidence="8">
    <location>
        <begin position="23"/>
        <end position="308"/>
    </location>
</feature>
<dbReference type="EMBL" id="WIXE01004621">
    <property type="protein sequence ID" value="KAK5982887.1"/>
    <property type="molecule type" value="Genomic_DNA"/>
</dbReference>
<feature type="region of interest" description="Disordered" evidence="7">
    <location>
        <begin position="370"/>
        <end position="415"/>
    </location>
</feature>
<reference evidence="9 10" key="1">
    <citation type="submission" date="2019-10" db="EMBL/GenBank/DDBJ databases">
        <title>Assembly and Annotation for the nematode Trichostrongylus colubriformis.</title>
        <authorList>
            <person name="Martin J."/>
        </authorList>
    </citation>
    <scope>NUCLEOTIDE SEQUENCE [LARGE SCALE GENOMIC DNA]</scope>
    <source>
        <strain evidence="9">G859</strain>
        <tissue evidence="9">Whole worm</tissue>
    </source>
</reference>
<dbReference type="SUPFAM" id="SSF56112">
    <property type="entry name" value="Protein kinase-like (PK-like)"/>
    <property type="match status" value="1"/>
</dbReference>
<dbReference type="InterPro" id="IPR000719">
    <property type="entry name" value="Prot_kinase_dom"/>
</dbReference>
<dbReference type="GO" id="GO:0070507">
    <property type="term" value="P:regulation of microtubule cytoskeleton organization"/>
    <property type="evidence" value="ECO:0007669"/>
    <property type="project" value="TreeGrafter"/>
</dbReference>
<evidence type="ECO:0000313" key="10">
    <source>
        <dbReference type="Proteomes" id="UP001331761"/>
    </source>
</evidence>
<dbReference type="GO" id="GO:0090090">
    <property type="term" value="P:negative regulation of canonical Wnt signaling pathway"/>
    <property type="evidence" value="ECO:0007669"/>
    <property type="project" value="TreeGrafter"/>
</dbReference>
<evidence type="ECO:0000313" key="9">
    <source>
        <dbReference type="EMBL" id="KAK5982887.1"/>
    </source>
</evidence>
<evidence type="ECO:0000256" key="7">
    <source>
        <dbReference type="SAM" id="MobiDB-lite"/>
    </source>
</evidence>
<evidence type="ECO:0000256" key="4">
    <source>
        <dbReference type="ARBA" id="ARBA00022741"/>
    </source>
</evidence>
<dbReference type="PROSITE" id="PS00108">
    <property type="entry name" value="PROTEIN_KINASE_ST"/>
    <property type="match status" value="1"/>
</dbReference>
<keyword evidence="6" id="KW-0067">ATP-binding</keyword>
<dbReference type="FunFam" id="1.10.510.10:FF:000624">
    <property type="entry name" value="Mitogen-activated protein kinase"/>
    <property type="match status" value="1"/>
</dbReference>
<evidence type="ECO:0000256" key="6">
    <source>
        <dbReference type="ARBA" id="ARBA00022840"/>
    </source>
</evidence>
<dbReference type="InterPro" id="IPR008271">
    <property type="entry name" value="Ser/Thr_kinase_AS"/>
</dbReference>
<dbReference type="GO" id="GO:0004674">
    <property type="term" value="F:protein serine/threonine kinase activity"/>
    <property type="evidence" value="ECO:0007669"/>
    <property type="project" value="UniProtKB-KW"/>
</dbReference>